<dbReference type="Proteomes" id="UP000477911">
    <property type="component" value="Unassembled WGS sequence"/>
</dbReference>
<gene>
    <name evidence="1" type="ORF">GR170_00900</name>
</gene>
<comment type="caution">
    <text evidence="1">The sequence shown here is derived from an EMBL/GenBank/DDBJ whole genome shotgun (WGS) entry which is preliminary data.</text>
</comment>
<dbReference type="RefSeq" id="WP_160890919.1">
    <property type="nucleotide sequence ID" value="NZ_WUMU01000001.1"/>
</dbReference>
<keyword evidence="2" id="KW-1185">Reference proteome</keyword>
<evidence type="ECO:0000313" key="1">
    <source>
        <dbReference type="EMBL" id="MXN16376.1"/>
    </source>
</evidence>
<name>A0A6L7FYH8_9RHOB</name>
<dbReference type="EMBL" id="WUMU01000001">
    <property type="protein sequence ID" value="MXN16376.1"/>
    <property type="molecule type" value="Genomic_DNA"/>
</dbReference>
<evidence type="ECO:0000313" key="2">
    <source>
        <dbReference type="Proteomes" id="UP000477911"/>
    </source>
</evidence>
<dbReference type="AlphaFoldDB" id="A0A6L7FYH8"/>
<proteinExistence type="predicted"/>
<evidence type="ECO:0008006" key="3">
    <source>
        <dbReference type="Google" id="ProtNLM"/>
    </source>
</evidence>
<sequence length="61" mass="6778">MALIERKPSTKLTFSDAVEIHKRIQRGEYLNRIAADYDVNPGRISEIKNGKTFSGSAAQAI</sequence>
<organism evidence="1 2">
    <name type="scientific">Pseudooceanicola albus</name>
    <dbReference type="NCBI Taxonomy" id="2692189"/>
    <lineage>
        <taxon>Bacteria</taxon>
        <taxon>Pseudomonadati</taxon>
        <taxon>Pseudomonadota</taxon>
        <taxon>Alphaproteobacteria</taxon>
        <taxon>Rhodobacterales</taxon>
        <taxon>Paracoccaceae</taxon>
        <taxon>Pseudooceanicola</taxon>
    </lineage>
</organism>
<reference evidence="1 2" key="1">
    <citation type="submission" date="2019-12" db="EMBL/GenBank/DDBJ databases">
        <authorList>
            <person name="Li M."/>
        </authorList>
    </citation>
    <scope>NUCLEOTIDE SEQUENCE [LARGE SCALE GENOMIC DNA]</scope>
    <source>
        <strain evidence="1 2">GBMRC 2024</strain>
    </source>
</reference>
<protein>
    <recommendedName>
        <fullName evidence="3">HTH psq-type domain-containing protein</fullName>
    </recommendedName>
</protein>
<accession>A0A6L7FYH8</accession>